<dbReference type="Gene3D" id="3.55.50.10">
    <property type="entry name" value="Baseplate protein-like domains"/>
    <property type="match status" value="1"/>
</dbReference>
<dbReference type="InterPro" id="IPR018769">
    <property type="entry name" value="VgrG2_DUF2345"/>
</dbReference>
<evidence type="ECO:0000313" key="4">
    <source>
        <dbReference type="Proteomes" id="UP000030302"/>
    </source>
</evidence>
<feature type="domain" description="Putative type VI secretion system Rhs element associated Vgr" evidence="2">
    <location>
        <begin position="359"/>
        <end position="458"/>
    </location>
</feature>
<dbReference type="SUPFAM" id="SSF69279">
    <property type="entry name" value="Phage tail proteins"/>
    <property type="match status" value="2"/>
</dbReference>
<dbReference type="HOGENOM" id="CLU_004121_4_0_4"/>
<organism evidence="3 4">
    <name type="scientific">Collimonas arenae</name>
    <dbReference type="NCBI Taxonomy" id="279058"/>
    <lineage>
        <taxon>Bacteria</taxon>
        <taxon>Pseudomonadati</taxon>
        <taxon>Pseudomonadota</taxon>
        <taxon>Betaproteobacteria</taxon>
        <taxon>Burkholderiales</taxon>
        <taxon>Oxalobacteraceae</taxon>
        <taxon>Collimonas</taxon>
    </lineage>
</organism>
<dbReference type="STRING" id="279058.LT85_0736"/>
<feature type="domain" description="DUF2345" evidence="1">
    <location>
        <begin position="480"/>
        <end position="626"/>
    </location>
</feature>
<dbReference type="Gene3D" id="2.30.110.50">
    <property type="match status" value="1"/>
</dbReference>
<dbReference type="InterPro" id="IPR028244">
    <property type="entry name" value="T6SS_Rhs_Vgr_dom"/>
</dbReference>
<dbReference type="Gene3D" id="4.10.220.110">
    <property type="match status" value="1"/>
</dbReference>
<dbReference type="NCBIfam" id="TIGR01646">
    <property type="entry name" value="vgr_GE"/>
    <property type="match status" value="1"/>
</dbReference>
<evidence type="ECO:0000313" key="3">
    <source>
        <dbReference type="EMBL" id="AIY39896.1"/>
    </source>
</evidence>
<dbReference type="InterPro" id="IPR006533">
    <property type="entry name" value="T6SS_Vgr_RhsGE"/>
</dbReference>
<sequence length="802" mass="88222">MFLEKTFPKIIESILREHGFAGDNSNFSFTLRREYEKRPIVTQWHESDLAFIQRLCRRSGIWFRIDAGEYGEVIHFGDDFTHYGRSPALSAPLSRDAGLESVGSEAVRALETHAKMIPQSYIVRDYNHLTAPAPIEAEVNLARNDKTTFGQSCAFGSMHLSKEQAEWEGRLRHEAALCEQVIYKGKGNVLGLIPGAVFRFTNKVLPDAEYGQLITKITHHGARDTAYHNSYIAIPSDRIYRLPLHEDDWPKVDGTVSARIASPDRYPYAYMSKTGDYVVQFDFDRDPRQSGLNSCWMRLAKPFAGGLQTGFHFPLIDGVEVAVAFHNGDPDRPYIAHALHDSQNSDLITNENRWMSRNEIRTQSNNKLRMEDWEGQEHIKLATEYGKSQLNLGHLVDAKKQQRGEGVEMRTDGWGSVRAGKGLFVSADAQPKANGQQLEMQATVTRLEQALEQAQILGGAVKQAQAIAADFDQQQGLLDKTLKDLKQSGVLFSAPAGIGLASGGNLQLSASQNLIATAGGNADISVMKKFTVAAGEAISLFAQKLGIKIFAAKGKVEIQAQSDEIALSALKDLKIVSVEGKLVLSSTKEVWIGAGGSYIKITPEAIENGTPGDILERCAMWNRPGAASMSIPVSPMPVSELKPIKLAINLQDIPGAHGVTPVGQAWKIVLLDSQTLNESDSGAVSPNVFAKQHWEKILHEGTITASGKIDLTDTQQQELFAAVSQQRNQIFFISGLSAMPLTVAGWNNESFYDNPPHTLDALNFIPNGVDIDPIRQGLMNEVAKKDGDVQELSQLIKKTVIR</sequence>
<name>A0A0A1F5V4_9BURK</name>
<dbReference type="EMBL" id="CP009962">
    <property type="protein sequence ID" value="AIY39896.1"/>
    <property type="molecule type" value="Genomic_DNA"/>
</dbReference>
<dbReference type="Pfam" id="PF13296">
    <property type="entry name" value="T6SS_Vgr"/>
    <property type="match status" value="1"/>
</dbReference>
<dbReference type="KEGG" id="care:LT85_0736"/>
<dbReference type="SUPFAM" id="SSF69255">
    <property type="entry name" value="gp5 N-terminal domain-like"/>
    <property type="match status" value="1"/>
</dbReference>
<dbReference type="Proteomes" id="UP000030302">
    <property type="component" value="Chromosome"/>
</dbReference>
<keyword evidence="4" id="KW-1185">Reference proteome</keyword>
<proteinExistence type="predicted"/>
<evidence type="ECO:0000259" key="2">
    <source>
        <dbReference type="Pfam" id="PF13296"/>
    </source>
</evidence>
<protein>
    <submittedName>
        <fullName evidence="3">VgrG protein</fullName>
    </submittedName>
</protein>
<evidence type="ECO:0000259" key="1">
    <source>
        <dbReference type="Pfam" id="PF10106"/>
    </source>
</evidence>
<reference evidence="4" key="1">
    <citation type="journal article" date="2014" name="Soil Biol. Biochem.">
        <title>Structure and function of bacterial communities in ageing soils: Insights from the Mendocino ecological staircase.</title>
        <authorList>
            <person name="Uroz S."/>
            <person name="Tech J.J."/>
            <person name="Sawaya N.A."/>
            <person name="Frey-Klett P."/>
            <person name="Leveau J.H.J."/>
        </authorList>
    </citation>
    <scope>NUCLEOTIDE SEQUENCE [LARGE SCALE GENOMIC DNA]</scope>
    <source>
        <strain evidence="4">Cal35</strain>
    </source>
</reference>
<dbReference type="SUPFAM" id="SSF69349">
    <property type="entry name" value="Phage fibre proteins"/>
    <property type="match status" value="1"/>
</dbReference>
<dbReference type="InterPro" id="IPR037026">
    <property type="entry name" value="Vgr_OB-fold_dom_sf"/>
</dbReference>
<accession>A0A0A1F5V4</accession>
<dbReference type="Pfam" id="PF10106">
    <property type="entry name" value="DUF2345"/>
    <property type="match status" value="1"/>
</dbReference>
<dbReference type="AlphaFoldDB" id="A0A0A1F5V4"/>
<dbReference type="Gene3D" id="2.40.50.230">
    <property type="entry name" value="Gp5 N-terminal domain"/>
    <property type="match status" value="1"/>
</dbReference>
<gene>
    <name evidence="3" type="primary">vgrG</name>
    <name evidence="3" type="ORF">LT85_0736</name>
</gene>
<dbReference type="Pfam" id="PF05954">
    <property type="entry name" value="Phage_GPD"/>
    <property type="match status" value="1"/>
</dbReference>